<reference evidence="1" key="1">
    <citation type="submission" date="2022-12" db="EMBL/GenBank/DDBJ databases">
        <title>Genome sequence of SJ11.</title>
        <authorList>
            <person name="Woo H."/>
        </authorList>
    </citation>
    <scope>NUCLEOTIDE SEQUENCE</scope>
    <source>
        <strain evidence="1">SJ11</strain>
    </source>
</reference>
<organism evidence="1 2">
    <name type="scientific">Pedobacter rhodius</name>
    <dbReference type="NCBI Taxonomy" id="3004098"/>
    <lineage>
        <taxon>Bacteria</taxon>
        <taxon>Pseudomonadati</taxon>
        <taxon>Bacteroidota</taxon>
        <taxon>Sphingobacteriia</taxon>
        <taxon>Sphingobacteriales</taxon>
        <taxon>Sphingobacteriaceae</taxon>
        <taxon>Pedobacter</taxon>
    </lineage>
</organism>
<keyword evidence="2" id="KW-1185">Reference proteome</keyword>
<accession>A0ABT4L2R0</accession>
<sequence>MKNLTPLNKEEMKKITGGNFPTLTYEQVEYLKCCAQAANEPDPNVREIWCNLCASTNW</sequence>
<name>A0ABT4L2R0_9SPHI</name>
<evidence type="ECO:0000313" key="2">
    <source>
        <dbReference type="Proteomes" id="UP001144341"/>
    </source>
</evidence>
<evidence type="ECO:0000313" key="1">
    <source>
        <dbReference type="EMBL" id="MCZ4225355.1"/>
    </source>
</evidence>
<dbReference type="RefSeq" id="WP_269417012.1">
    <property type="nucleotide sequence ID" value="NZ_JAPWGL010000006.1"/>
</dbReference>
<evidence type="ECO:0008006" key="3">
    <source>
        <dbReference type="Google" id="ProtNLM"/>
    </source>
</evidence>
<dbReference type="EMBL" id="JAPWGL010000006">
    <property type="protein sequence ID" value="MCZ4225355.1"/>
    <property type="molecule type" value="Genomic_DNA"/>
</dbReference>
<proteinExistence type="predicted"/>
<gene>
    <name evidence="1" type="ORF">O0931_18725</name>
</gene>
<comment type="caution">
    <text evidence="1">The sequence shown here is derived from an EMBL/GenBank/DDBJ whole genome shotgun (WGS) entry which is preliminary data.</text>
</comment>
<dbReference type="Proteomes" id="UP001144341">
    <property type="component" value="Unassembled WGS sequence"/>
</dbReference>
<protein>
    <recommendedName>
        <fullName evidence="3">Bacteriocin-type signal sequence-containing protein</fullName>
    </recommendedName>
</protein>